<dbReference type="STRING" id="321967.LSEI_1930"/>
<proteinExistence type="predicted"/>
<dbReference type="PaxDb" id="321967-LSEI_1930"/>
<evidence type="ECO:0000313" key="3">
    <source>
        <dbReference type="Proteomes" id="UP000001651"/>
    </source>
</evidence>
<dbReference type="PATRIC" id="fig|321967.11.peg.1904"/>
<reference evidence="1" key="1">
    <citation type="journal article" date="2006" name="Appl. Environ. Microbiol.">
        <title>Comparative genomics and transcriptional analysis of prophages identified in the genomes of Lactobacillus gasseri, Lactobacillus salivarius, and Lactobacillus casei.</title>
        <authorList>
            <person name="Ventura M."/>
            <person name="Canchaya C."/>
            <person name="Bernini V."/>
            <person name="Altermann E."/>
            <person name="Barrangou R."/>
            <person name="McGrath S."/>
            <person name="Claesson M.J."/>
            <person name="Li Y."/>
            <person name="Leahy S."/>
            <person name="Walker C.D."/>
            <person name="Zink R."/>
            <person name="Neviani E."/>
            <person name="Steele J."/>
            <person name="Broadbent J."/>
            <person name="Klaenhammer T.R."/>
            <person name="Fitzgerald G.F."/>
            <person name="O'Toole P.W."/>
            <person name="van Sinderen D."/>
        </authorList>
    </citation>
    <scope>NUCLEOTIDE SEQUENCE</scope>
    <source>
        <strain evidence="1">ATCC 334</strain>
    </source>
</reference>
<gene>
    <name evidence="2" type="ordered locus">LSEI_1930</name>
    <name evidence="1" type="ORF">Lcas026</name>
</gene>
<dbReference type="KEGG" id="lca:LSEI_1930"/>
<evidence type="ECO:0000313" key="2">
    <source>
        <dbReference type="EMBL" id="ABJ70688.1"/>
    </source>
</evidence>
<dbReference type="AlphaFoldDB" id="Q037D4"/>
<name>Q037D4_LACP3</name>
<reference evidence="1" key="3">
    <citation type="submission" date="2006-02" db="EMBL/GenBank/DDBJ databases">
        <authorList>
            <person name="Broadbent J.R."/>
            <person name="Steele J.L."/>
            <person name="Ventura M."/>
        </authorList>
    </citation>
    <scope>NUCLEOTIDE SEQUENCE</scope>
    <source>
        <strain evidence="1">ATCC 334</strain>
    </source>
</reference>
<sequence>MNSEDLKTREDIKKRLLDLAALANGIKDYQLGALILTAYNRCDDNVTVQNGILYVNGKPMIIDNATLANYMGLSLTGDTKSTSGNVSGPHLSFIELKDDGPYLNGKRIEGVIDMNIDSKVGDHTKVVIKLAANVHGIDDIDKGYSFFGETLAEKAASIKHEIDKQSRREQRRKGFL</sequence>
<keyword evidence="3" id="KW-1185">Reference proteome</keyword>
<protein>
    <submittedName>
        <fullName evidence="2">Uncharacterized protein</fullName>
    </submittedName>
</protein>
<dbReference type="Proteomes" id="UP000001651">
    <property type="component" value="Chromosome"/>
</dbReference>
<reference evidence="2 3" key="2">
    <citation type="journal article" date="2006" name="Proc. Natl. Acad. Sci. U.S.A.">
        <title>Comparative genomics of the lactic acid bacteria.</title>
        <authorList>
            <person name="Makarova K."/>
            <person name="Slesarev A."/>
            <person name="Wolf Y."/>
            <person name="Sorokin A."/>
            <person name="Mirkin B."/>
            <person name="Koonin E."/>
            <person name="Pavlov A."/>
            <person name="Pavlova N."/>
            <person name="Karamychev V."/>
            <person name="Polouchine N."/>
            <person name="Shakhova V."/>
            <person name="Grigoriev I."/>
            <person name="Lou Y."/>
            <person name="Rohksar D."/>
            <person name="Lucas S."/>
            <person name="Huang K."/>
            <person name="Goodstein D.M."/>
            <person name="Hawkins T."/>
            <person name="Plengvidhya V."/>
            <person name="Welker D."/>
            <person name="Hughes J."/>
            <person name="Goh Y."/>
            <person name="Benson A."/>
            <person name="Baldwin K."/>
            <person name="Lee J.H."/>
            <person name="Diaz-Muniz I."/>
            <person name="Dosti B."/>
            <person name="Smeianov V."/>
            <person name="Wechter W."/>
            <person name="Barabote R."/>
            <person name="Lorca G."/>
            <person name="Altermann E."/>
            <person name="Barrangou R."/>
            <person name="Ganesan B."/>
            <person name="Xie Y."/>
            <person name="Rawsthorne H."/>
            <person name="Tamir D."/>
            <person name="Parker C."/>
            <person name="Breidt F."/>
            <person name="Broadbent J."/>
            <person name="Hutkins R."/>
            <person name="O'Sullivan D."/>
            <person name="Steele J."/>
            <person name="Unlu G."/>
            <person name="Saier M."/>
            <person name="Klaenhammer T."/>
            <person name="Richardson P."/>
            <person name="Kozyavkin S."/>
            <person name="Weimer B."/>
            <person name="Mills D."/>
        </authorList>
    </citation>
    <scope>NUCLEOTIDE SEQUENCE [LARGE SCALE GENOMIC DNA]</scope>
    <source>
        <strain evidence="2">ATCC 334</strain>
        <strain evidence="3">ATCC 334 / BCRC 17002 / CCUG 31169 / CIP 107868 / KCTC 3260 / NRRL B-441</strain>
    </source>
</reference>
<dbReference type="EMBL" id="DQ411856">
    <property type="protein sequence ID" value="ABD83380.1"/>
    <property type="molecule type" value="Genomic_DNA"/>
</dbReference>
<dbReference type="EMBL" id="CP000423">
    <property type="protein sequence ID" value="ABJ70688.1"/>
    <property type="molecule type" value="Genomic_DNA"/>
</dbReference>
<accession>Q037D4</accession>
<evidence type="ECO:0000313" key="1">
    <source>
        <dbReference type="EMBL" id="ABD83380.1"/>
    </source>
</evidence>
<organism evidence="2 3">
    <name type="scientific">Lacticaseibacillus paracasei (strain ATCC 334 / BCRC 17002 / CCUG 31169 / CIP 107868 / KCTC 3260 / NRRL B-441)</name>
    <name type="common">Lactobacillus paracasei</name>
    <dbReference type="NCBI Taxonomy" id="321967"/>
    <lineage>
        <taxon>Bacteria</taxon>
        <taxon>Bacillati</taxon>
        <taxon>Bacillota</taxon>
        <taxon>Bacilli</taxon>
        <taxon>Lactobacillales</taxon>
        <taxon>Lactobacillaceae</taxon>
        <taxon>Lacticaseibacillus</taxon>
    </lineage>
</organism>
<dbReference type="HOGENOM" id="CLU_1775044_0_0_9"/>